<reference evidence="2" key="1">
    <citation type="journal article" date="2019" name="Int. J. Syst. Evol. Microbiol.">
        <title>The Global Catalogue of Microorganisms (GCM) 10K type strain sequencing project: providing services to taxonomists for standard genome sequencing and annotation.</title>
        <authorList>
            <consortium name="The Broad Institute Genomics Platform"/>
            <consortium name="The Broad Institute Genome Sequencing Center for Infectious Disease"/>
            <person name="Wu L."/>
            <person name="Ma J."/>
        </authorList>
    </citation>
    <scope>NUCLEOTIDE SEQUENCE [LARGE SCALE GENOMIC DNA]</scope>
    <source>
        <strain evidence="2">JCM 16902</strain>
    </source>
</reference>
<keyword evidence="2" id="KW-1185">Reference proteome</keyword>
<name>A0ABP6Z7P5_9ACTN</name>
<gene>
    <name evidence="1" type="ORF">GCM10022223_14990</name>
</gene>
<evidence type="ECO:0000313" key="1">
    <source>
        <dbReference type="EMBL" id="GAA3600412.1"/>
    </source>
</evidence>
<proteinExistence type="predicted"/>
<dbReference type="RefSeq" id="WP_231486248.1">
    <property type="nucleotide sequence ID" value="NZ_BAAAZO010000002.1"/>
</dbReference>
<dbReference type="InterPro" id="IPR009078">
    <property type="entry name" value="Ferritin-like_SF"/>
</dbReference>
<dbReference type="Gene3D" id="1.20.1260.10">
    <property type="match status" value="1"/>
</dbReference>
<organism evidence="1 2">
    <name type="scientific">Kineosporia mesophila</name>
    <dbReference type="NCBI Taxonomy" id="566012"/>
    <lineage>
        <taxon>Bacteria</taxon>
        <taxon>Bacillati</taxon>
        <taxon>Actinomycetota</taxon>
        <taxon>Actinomycetes</taxon>
        <taxon>Kineosporiales</taxon>
        <taxon>Kineosporiaceae</taxon>
        <taxon>Kineosporia</taxon>
    </lineage>
</organism>
<protein>
    <recommendedName>
        <fullName evidence="3">Ferritin-like domain-containing protein</fullName>
    </recommendedName>
</protein>
<comment type="caution">
    <text evidence="1">The sequence shown here is derived from an EMBL/GenBank/DDBJ whole genome shotgun (WGS) entry which is preliminary data.</text>
</comment>
<accession>A0ABP6Z7P5</accession>
<sequence length="234" mass="26662">MDLSENDRWLLSYYRSSEINAALFFGRVARIVKGGPLQVEVTHHFSDEANHARYWTDCIDDLGATAIKLRESYQDQYLEAIGTPVNLMEVMAVTQVLEKRVISQYHRHLRVPDIHPRVRQTIQQIMVDERWHIQYVRDALHDMGNRYGHDRIADTVARYTAADEEVYRKTVAEHGDRVSYLNPYSDIEMDLLTSGQVDLSQTPMTAAQLESANLAATVLATTEQPSEPASAADQ</sequence>
<dbReference type="SUPFAM" id="SSF47240">
    <property type="entry name" value="Ferritin-like"/>
    <property type="match status" value="1"/>
</dbReference>
<evidence type="ECO:0000313" key="2">
    <source>
        <dbReference type="Proteomes" id="UP001501074"/>
    </source>
</evidence>
<evidence type="ECO:0008006" key="3">
    <source>
        <dbReference type="Google" id="ProtNLM"/>
    </source>
</evidence>
<dbReference type="CDD" id="cd00657">
    <property type="entry name" value="Ferritin_like"/>
    <property type="match status" value="1"/>
</dbReference>
<dbReference type="Proteomes" id="UP001501074">
    <property type="component" value="Unassembled WGS sequence"/>
</dbReference>
<dbReference type="EMBL" id="BAAAZO010000002">
    <property type="protein sequence ID" value="GAA3600412.1"/>
    <property type="molecule type" value="Genomic_DNA"/>
</dbReference>
<dbReference type="InterPro" id="IPR012347">
    <property type="entry name" value="Ferritin-like"/>
</dbReference>